<evidence type="ECO:0000313" key="1">
    <source>
        <dbReference type="EMBL" id="QNE18190.1"/>
    </source>
</evidence>
<dbReference type="KEGG" id="kqi:F1D05_10145"/>
<reference evidence="1 2" key="2">
    <citation type="journal article" date="2020" name="Microbiol. Resour. Announc.">
        <title>Antarctic desert soil bacteria exhibit high novel natural product potential, evaluated through long-read genome sequencing and comparative genomics.</title>
        <authorList>
            <person name="Benaud N."/>
            <person name="Edwards R.J."/>
            <person name="Amos T.G."/>
            <person name="D'Agostino P.M."/>
            <person name="Gutierrez-Chavez C."/>
            <person name="Montgomery K."/>
            <person name="Nicetic I."/>
            <person name="Ferrari B.C."/>
        </authorList>
    </citation>
    <scope>NUCLEOTIDE SEQUENCE [LARGE SCALE GENOMIC DNA]</scope>
    <source>
        <strain evidence="1 2">SPB151</strain>
    </source>
</reference>
<organism evidence="1 2">
    <name type="scientific">Kribbella qitaiheensis</name>
    <dbReference type="NCBI Taxonomy" id="1544730"/>
    <lineage>
        <taxon>Bacteria</taxon>
        <taxon>Bacillati</taxon>
        <taxon>Actinomycetota</taxon>
        <taxon>Actinomycetes</taxon>
        <taxon>Propionibacteriales</taxon>
        <taxon>Kribbellaceae</taxon>
        <taxon>Kribbella</taxon>
    </lineage>
</organism>
<accession>A0A7G6WW25</accession>
<reference evidence="2" key="1">
    <citation type="submission" date="2019-09" db="EMBL/GenBank/DDBJ databases">
        <title>Antimicrobial potential of Antarctic Bacteria.</title>
        <authorList>
            <person name="Benaud N."/>
            <person name="Edwards R.J."/>
            <person name="Ferrari B.C."/>
        </authorList>
    </citation>
    <scope>NUCLEOTIDE SEQUENCE [LARGE SCALE GENOMIC DNA]</scope>
    <source>
        <strain evidence="2">SPB151</strain>
    </source>
</reference>
<gene>
    <name evidence="1" type="ORF">F1D05_10145</name>
</gene>
<evidence type="ECO:0000313" key="2">
    <source>
        <dbReference type="Proteomes" id="UP000515563"/>
    </source>
</evidence>
<dbReference type="EMBL" id="CP043661">
    <property type="protein sequence ID" value="QNE18190.1"/>
    <property type="molecule type" value="Genomic_DNA"/>
</dbReference>
<keyword evidence="2" id="KW-1185">Reference proteome</keyword>
<sequence length="61" mass="6358">MSELRLDTILRLVHYQRQTAAIDCGSVGALSDEAVARLIVAQAALPPGTALTPAQAEDLVG</sequence>
<name>A0A7G6WW25_9ACTN</name>
<dbReference type="Proteomes" id="UP000515563">
    <property type="component" value="Chromosome"/>
</dbReference>
<proteinExistence type="predicted"/>
<dbReference type="AlphaFoldDB" id="A0A7G6WW25"/>
<dbReference type="RefSeq" id="WP_185447148.1">
    <property type="nucleotide sequence ID" value="NZ_CP043661.1"/>
</dbReference>
<protein>
    <submittedName>
        <fullName evidence="1">Uncharacterized protein</fullName>
    </submittedName>
</protein>